<protein>
    <submittedName>
        <fullName evidence="6">Ras suppressor protein 1</fullName>
    </submittedName>
</protein>
<dbReference type="InterPro" id="IPR032675">
    <property type="entry name" value="LRR_dom_sf"/>
</dbReference>
<evidence type="ECO:0000313" key="6">
    <source>
        <dbReference type="RefSeq" id="XP_018496802.1"/>
    </source>
</evidence>
<dbReference type="PANTHER" id="PTHR48051">
    <property type="match status" value="1"/>
</dbReference>
<dbReference type="InterPro" id="IPR055414">
    <property type="entry name" value="LRR_R13L4/SHOC2-like"/>
</dbReference>
<dbReference type="Gene3D" id="3.80.10.10">
    <property type="entry name" value="Ribonuclease Inhibitor"/>
    <property type="match status" value="2"/>
</dbReference>
<keyword evidence="5" id="KW-1185">Reference proteome</keyword>
<dbReference type="PANTHER" id="PTHR48051:SF1">
    <property type="entry name" value="RAS SUPPRESSOR PROTEIN 1"/>
    <property type="match status" value="1"/>
</dbReference>
<dbReference type="RefSeq" id="XP_018496802.1">
    <property type="nucleotide sequence ID" value="XM_018641286.2"/>
</dbReference>
<dbReference type="GO" id="GO:0005737">
    <property type="term" value="C:cytoplasm"/>
    <property type="evidence" value="ECO:0007669"/>
    <property type="project" value="TreeGrafter"/>
</dbReference>
<dbReference type="GeneID" id="100903958"/>
<dbReference type="FunFam" id="3.80.10.10:FF:000034">
    <property type="entry name" value="Ras suppressor protein 1"/>
    <property type="match status" value="1"/>
</dbReference>
<accession>A0AAJ7L612</accession>
<evidence type="ECO:0000259" key="4">
    <source>
        <dbReference type="Pfam" id="PF23598"/>
    </source>
</evidence>
<reference evidence="6" key="1">
    <citation type="submission" date="2025-08" db="UniProtKB">
        <authorList>
            <consortium name="RefSeq"/>
        </authorList>
    </citation>
    <scope>IDENTIFICATION</scope>
</reference>
<organism evidence="5 6">
    <name type="scientific">Galendromus occidentalis</name>
    <name type="common">western predatory mite</name>
    <dbReference type="NCBI Taxonomy" id="34638"/>
    <lineage>
        <taxon>Eukaryota</taxon>
        <taxon>Metazoa</taxon>
        <taxon>Ecdysozoa</taxon>
        <taxon>Arthropoda</taxon>
        <taxon>Chelicerata</taxon>
        <taxon>Arachnida</taxon>
        <taxon>Acari</taxon>
        <taxon>Parasitiformes</taxon>
        <taxon>Mesostigmata</taxon>
        <taxon>Gamasina</taxon>
        <taxon>Phytoseioidea</taxon>
        <taxon>Phytoseiidae</taxon>
        <taxon>Typhlodrominae</taxon>
        <taxon>Galendromus</taxon>
    </lineage>
</organism>
<dbReference type="Pfam" id="PF23598">
    <property type="entry name" value="LRR_14"/>
    <property type="match status" value="1"/>
</dbReference>
<name>A0AAJ7L612_9ACAR</name>
<evidence type="ECO:0000313" key="5">
    <source>
        <dbReference type="Proteomes" id="UP000694867"/>
    </source>
</evidence>
<dbReference type="KEGG" id="goe:100903958"/>
<dbReference type="AlphaFoldDB" id="A0AAJ7L612"/>
<dbReference type="Pfam" id="PF13855">
    <property type="entry name" value="LRR_8"/>
    <property type="match status" value="1"/>
</dbReference>
<feature type="domain" description="Disease resistance R13L4/SHOC-2-like LRR" evidence="4">
    <location>
        <begin position="126"/>
        <end position="223"/>
    </location>
</feature>
<dbReference type="Proteomes" id="UP000694867">
    <property type="component" value="Unplaced"/>
</dbReference>
<dbReference type="SMART" id="SM00369">
    <property type="entry name" value="LRR_TYP"/>
    <property type="match status" value="5"/>
</dbReference>
<gene>
    <name evidence="6" type="primary">LOC100903958</name>
</gene>
<dbReference type="InterPro" id="IPR050216">
    <property type="entry name" value="LRR_domain-containing"/>
</dbReference>
<feature type="region of interest" description="Disordered" evidence="3">
    <location>
        <begin position="271"/>
        <end position="291"/>
    </location>
</feature>
<evidence type="ECO:0000256" key="1">
    <source>
        <dbReference type="ARBA" id="ARBA00022614"/>
    </source>
</evidence>
<evidence type="ECO:0000256" key="2">
    <source>
        <dbReference type="ARBA" id="ARBA00022737"/>
    </source>
</evidence>
<dbReference type="InterPro" id="IPR003591">
    <property type="entry name" value="Leu-rich_rpt_typical-subtyp"/>
</dbReference>
<proteinExistence type="predicted"/>
<sequence length="291" mass="32929">MSGGKGGACNGCANLLDFNKTAKIRKVIDDAREKGSTEIDLKEKNIHRFEEIPGIFNMEWITGLSLAHNNLKTVPASISNLYNLEYLNMYNNHLEELPSTISTLPKLKILILAMNRLSVLPRGFGGFAVLEVLDLSYNNLNEASLPNNFWSMTTLRALYLSDNDFETIPSEVGNLTDIQILSFRENDVVSIPREIGSFGRLRELHLQGNRLTLIPPELGQLDLVTQRCIIRLENNPWIQPIADQLEVGVSHVIDFIRTDQYRYIYEKQLQQGTTAPPKTNDKSKKISRRTS</sequence>
<dbReference type="SUPFAM" id="SSF52058">
    <property type="entry name" value="L domain-like"/>
    <property type="match status" value="1"/>
</dbReference>
<keyword evidence="2" id="KW-0677">Repeat</keyword>
<evidence type="ECO:0000256" key="3">
    <source>
        <dbReference type="SAM" id="MobiDB-lite"/>
    </source>
</evidence>
<dbReference type="InterPro" id="IPR001611">
    <property type="entry name" value="Leu-rich_rpt"/>
</dbReference>
<dbReference type="CTD" id="34774"/>
<dbReference type="PROSITE" id="PS51450">
    <property type="entry name" value="LRR"/>
    <property type="match status" value="2"/>
</dbReference>
<keyword evidence="1" id="KW-0433">Leucine-rich repeat</keyword>